<feature type="transmembrane region" description="Helical" evidence="3">
    <location>
        <begin position="7"/>
        <end position="25"/>
    </location>
</feature>
<feature type="domain" description="GH16" evidence="4">
    <location>
        <begin position="49"/>
        <end position="303"/>
    </location>
</feature>
<keyword evidence="2" id="KW-0378">Hydrolase</keyword>
<protein>
    <submittedName>
        <fullName evidence="5">Carbohydrate binding domain-containing protein</fullName>
    </submittedName>
</protein>
<accession>A0A1I3HV10</accession>
<dbReference type="OrthoDB" id="9809583at2"/>
<sequence length="494" mass="55947">MKHYSRNIILGTVAGALVASIIFMGCNEIKNGSTKSKSSKVQAPKGWHLVWNDEFSGKEVDTTKWDFQIGTGSQYGLEGWGNNELQYYRKENASVKDGNLVLEARKENFEGMAYTSARLRTVKDDGTELFTKTYGRIEARIKMPKGNGFWPAFWLLPSTTDYGVWASSGEIDILEAKGRLPNRVYGTVHFGQPWPGNKYTGSMYKFPDSQTIADYHVYSLEWEPGVLRWLVDDNVYYETSQWWSLGAGQSEPYAYPAPFDKPFYILLNFAIGGNYDGGVAPEDYQLPAQMLVDWVRVYDKDEPYATNVKRPTPQRDEDKFKSFETSDGRNFIFDSQMQKAIVEGKNEGMSSNENMDVKERAWYFLALSDFGGKAVSSAEGEGRRVKITNPGNQNYSVQLIQHLPVAKGYSYKIQFDAKASAARKIAIKLGGDADNGWAVYSPEYYPELTTEVQHYSYFFTMENDTDLTARLEFNLGLDTNDVWIGNVSVTQEEL</sequence>
<keyword evidence="3" id="KW-1133">Transmembrane helix</keyword>
<dbReference type="InterPro" id="IPR003305">
    <property type="entry name" value="CenC_carb-bd"/>
</dbReference>
<dbReference type="EMBL" id="FORI01000001">
    <property type="protein sequence ID" value="SFI39511.1"/>
    <property type="molecule type" value="Genomic_DNA"/>
</dbReference>
<keyword evidence="3" id="KW-0472">Membrane</keyword>
<gene>
    <name evidence="5" type="ORF">SAMN04487775_10197</name>
</gene>
<dbReference type="GO" id="GO:0005975">
    <property type="term" value="P:carbohydrate metabolic process"/>
    <property type="evidence" value="ECO:0007669"/>
    <property type="project" value="InterPro"/>
</dbReference>
<dbReference type="AlphaFoldDB" id="A0A1I3HV10"/>
<dbReference type="SUPFAM" id="SSF49899">
    <property type="entry name" value="Concanavalin A-like lectins/glucanases"/>
    <property type="match status" value="1"/>
</dbReference>
<evidence type="ECO:0000256" key="3">
    <source>
        <dbReference type="SAM" id="Phobius"/>
    </source>
</evidence>
<dbReference type="Pfam" id="PF00722">
    <property type="entry name" value="Glyco_hydro_16"/>
    <property type="match status" value="1"/>
</dbReference>
<comment type="similarity">
    <text evidence="1">Belongs to the glycosyl hydrolase 16 family.</text>
</comment>
<dbReference type="Gene3D" id="2.60.120.200">
    <property type="match status" value="1"/>
</dbReference>
<organism evidence="5 6">
    <name type="scientific">Treponema bryantii</name>
    <dbReference type="NCBI Taxonomy" id="163"/>
    <lineage>
        <taxon>Bacteria</taxon>
        <taxon>Pseudomonadati</taxon>
        <taxon>Spirochaetota</taxon>
        <taxon>Spirochaetia</taxon>
        <taxon>Spirochaetales</taxon>
        <taxon>Treponemataceae</taxon>
        <taxon>Treponema</taxon>
    </lineage>
</organism>
<dbReference type="CDD" id="cd08023">
    <property type="entry name" value="GH16_laminarinase_like"/>
    <property type="match status" value="1"/>
</dbReference>
<dbReference type="InterPro" id="IPR050546">
    <property type="entry name" value="Glycosyl_Hydrlase_16"/>
</dbReference>
<evidence type="ECO:0000313" key="6">
    <source>
        <dbReference type="Proteomes" id="UP000182737"/>
    </source>
</evidence>
<dbReference type="InterPro" id="IPR013320">
    <property type="entry name" value="ConA-like_dom_sf"/>
</dbReference>
<reference evidence="6" key="1">
    <citation type="submission" date="2016-10" db="EMBL/GenBank/DDBJ databases">
        <authorList>
            <person name="Varghese N."/>
            <person name="Submissions S."/>
        </authorList>
    </citation>
    <scope>NUCLEOTIDE SEQUENCE [LARGE SCALE GENOMIC DNA]</scope>
    <source>
        <strain evidence="6">XBD1002</strain>
    </source>
</reference>
<proteinExistence type="inferred from homology"/>
<keyword evidence="3" id="KW-0812">Transmembrane</keyword>
<dbReference type="PROSITE" id="PS51762">
    <property type="entry name" value="GH16_2"/>
    <property type="match status" value="1"/>
</dbReference>
<dbReference type="InterPro" id="IPR000757">
    <property type="entry name" value="Beta-glucanase-like"/>
</dbReference>
<dbReference type="SUPFAM" id="SSF49785">
    <property type="entry name" value="Galactose-binding domain-like"/>
    <property type="match status" value="1"/>
</dbReference>
<dbReference type="PANTHER" id="PTHR10963:SF55">
    <property type="entry name" value="GLYCOSIDE HYDROLASE FAMILY 16 PROTEIN"/>
    <property type="match status" value="1"/>
</dbReference>
<dbReference type="Proteomes" id="UP000182737">
    <property type="component" value="Unassembled WGS sequence"/>
</dbReference>
<dbReference type="Gene3D" id="2.60.120.260">
    <property type="entry name" value="Galactose-binding domain-like"/>
    <property type="match status" value="1"/>
</dbReference>
<dbReference type="Pfam" id="PF02018">
    <property type="entry name" value="CBM_4_9"/>
    <property type="match status" value="1"/>
</dbReference>
<dbReference type="PROSITE" id="PS51257">
    <property type="entry name" value="PROKAR_LIPOPROTEIN"/>
    <property type="match status" value="1"/>
</dbReference>
<dbReference type="InterPro" id="IPR008979">
    <property type="entry name" value="Galactose-bd-like_sf"/>
</dbReference>
<dbReference type="RefSeq" id="WP_074929668.1">
    <property type="nucleotide sequence ID" value="NZ_FORI01000001.1"/>
</dbReference>
<evidence type="ECO:0000313" key="5">
    <source>
        <dbReference type="EMBL" id="SFI39511.1"/>
    </source>
</evidence>
<evidence type="ECO:0000259" key="4">
    <source>
        <dbReference type="PROSITE" id="PS51762"/>
    </source>
</evidence>
<name>A0A1I3HV10_9SPIR</name>
<evidence type="ECO:0000256" key="1">
    <source>
        <dbReference type="ARBA" id="ARBA00006865"/>
    </source>
</evidence>
<dbReference type="GO" id="GO:0004553">
    <property type="term" value="F:hydrolase activity, hydrolyzing O-glycosyl compounds"/>
    <property type="evidence" value="ECO:0007669"/>
    <property type="project" value="InterPro"/>
</dbReference>
<dbReference type="PANTHER" id="PTHR10963">
    <property type="entry name" value="GLYCOSYL HYDROLASE-RELATED"/>
    <property type="match status" value="1"/>
</dbReference>
<evidence type="ECO:0000256" key="2">
    <source>
        <dbReference type="ARBA" id="ARBA00022801"/>
    </source>
</evidence>
<keyword evidence="6" id="KW-1185">Reference proteome</keyword>